<feature type="compositionally biased region" description="Basic and acidic residues" evidence="1">
    <location>
        <begin position="48"/>
        <end position="59"/>
    </location>
</feature>
<feature type="region of interest" description="Disordered" evidence="1">
    <location>
        <begin position="48"/>
        <end position="69"/>
    </location>
</feature>
<organism evidence="3 4">
    <name type="scientific">Microlunatus antarcticus</name>
    <dbReference type="NCBI Taxonomy" id="53388"/>
    <lineage>
        <taxon>Bacteria</taxon>
        <taxon>Bacillati</taxon>
        <taxon>Actinomycetota</taxon>
        <taxon>Actinomycetes</taxon>
        <taxon>Propionibacteriales</taxon>
        <taxon>Propionibacteriaceae</taxon>
        <taxon>Microlunatus</taxon>
    </lineage>
</organism>
<dbReference type="EMBL" id="JACHZG010000001">
    <property type="protein sequence ID" value="MBB3327038.1"/>
    <property type="molecule type" value="Genomic_DNA"/>
</dbReference>
<accession>A0A7W5P723</accession>
<gene>
    <name evidence="3" type="ORF">FHX39_001982</name>
</gene>
<keyword evidence="4" id="KW-1185">Reference proteome</keyword>
<feature type="signal peptide" evidence="2">
    <location>
        <begin position="1"/>
        <end position="16"/>
    </location>
</feature>
<comment type="caution">
    <text evidence="3">The sequence shown here is derived from an EMBL/GenBank/DDBJ whole genome shotgun (WGS) entry which is preliminary data.</text>
</comment>
<dbReference type="Proteomes" id="UP000565572">
    <property type="component" value="Unassembled WGS sequence"/>
</dbReference>
<evidence type="ECO:0000313" key="4">
    <source>
        <dbReference type="Proteomes" id="UP000565572"/>
    </source>
</evidence>
<evidence type="ECO:0000256" key="1">
    <source>
        <dbReference type="SAM" id="MobiDB-lite"/>
    </source>
</evidence>
<keyword evidence="2" id="KW-0732">Signal</keyword>
<feature type="compositionally biased region" description="Polar residues" evidence="1">
    <location>
        <begin position="140"/>
        <end position="150"/>
    </location>
</feature>
<evidence type="ECO:0000256" key="2">
    <source>
        <dbReference type="SAM" id="SignalP"/>
    </source>
</evidence>
<feature type="region of interest" description="Disordered" evidence="1">
    <location>
        <begin position="128"/>
        <end position="150"/>
    </location>
</feature>
<dbReference type="AlphaFoldDB" id="A0A7W5P723"/>
<evidence type="ECO:0000313" key="3">
    <source>
        <dbReference type="EMBL" id="MBB3327038.1"/>
    </source>
</evidence>
<feature type="chain" id="PRO_5039260107" evidence="2">
    <location>
        <begin position="17"/>
        <end position="150"/>
    </location>
</feature>
<sequence>MSLLGLLQMFSPGALAAVVALAAASSPALHQYLATSLRYRRWRLPEIEPHNSPEGDGLERPQPSLPSAPVRSLSTAELCLAWRTSHPALCRARRRGDLPAQARLVALRQAYLDELERRDPAGFAEWLAHDARPTGDPRSYLNNPSDRSSD</sequence>
<protein>
    <submittedName>
        <fullName evidence="3">Uncharacterized protein</fullName>
    </submittedName>
</protein>
<proteinExistence type="predicted"/>
<reference evidence="3 4" key="1">
    <citation type="submission" date="2020-08" db="EMBL/GenBank/DDBJ databases">
        <title>Sequencing the genomes of 1000 actinobacteria strains.</title>
        <authorList>
            <person name="Klenk H.-P."/>
        </authorList>
    </citation>
    <scope>NUCLEOTIDE SEQUENCE [LARGE SCALE GENOMIC DNA]</scope>
    <source>
        <strain evidence="3 4">DSM 11053</strain>
    </source>
</reference>
<name>A0A7W5P723_9ACTN</name>